<name>A0ABR5K381_9BACI</name>
<organism evidence="2 3">
    <name type="scientific">Lysinibacillus contaminans</name>
    <dbReference type="NCBI Taxonomy" id="1293441"/>
    <lineage>
        <taxon>Bacteria</taxon>
        <taxon>Bacillati</taxon>
        <taxon>Bacillota</taxon>
        <taxon>Bacilli</taxon>
        <taxon>Bacillales</taxon>
        <taxon>Bacillaceae</taxon>
        <taxon>Lysinibacillus</taxon>
    </lineage>
</organism>
<sequence length="259" mass="28446">MNNFAVLSKKEFDQMIRELKIIWLPVVFMLLGLMQPISMYYLPVILEKLGGVEGILIDPTMARPDGSEVLASTLGSQFDQLGIIILVVAAMSVIQAEKVNGMLAFILTRPVSISSYIGSKIMTHYFLAIFSIAIGYAVSYGYTAYLFTSVPIPQAILAFVLYCIWLLFLITLVTMLSTFFNSPAFIALVGIVVLLLCRMTAGLHPLIGALNPAGVSLRATSVLATGSMGDWWEVNIIATLLIILGMALIIHYWIAKKKF</sequence>
<protein>
    <submittedName>
        <fullName evidence="2">Membrane protein</fullName>
    </submittedName>
</protein>
<evidence type="ECO:0000313" key="2">
    <source>
        <dbReference type="EMBL" id="KOS69219.1"/>
    </source>
</evidence>
<proteinExistence type="predicted"/>
<reference evidence="3" key="1">
    <citation type="submission" date="2015-07" db="EMBL/GenBank/DDBJ databases">
        <title>Fjat-14205 dsm 2895.</title>
        <authorList>
            <person name="Liu B."/>
            <person name="Wang J."/>
            <person name="Zhu Y."/>
            <person name="Liu G."/>
            <person name="Chen Q."/>
            <person name="Chen Z."/>
            <person name="Lan J."/>
            <person name="Che J."/>
            <person name="Ge C."/>
            <person name="Shi H."/>
            <person name="Pan Z."/>
            <person name="Liu X."/>
        </authorList>
    </citation>
    <scope>NUCLEOTIDE SEQUENCE [LARGE SCALE GENOMIC DNA]</scope>
    <source>
        <strain evidence="3">DSM 25560</strain>
    </source>
</reference>
<dbReference type="Proteomes" id="UP000050668">
    <property type="component" value="Unassembled WGS sequence"/>
</dbReference>
<keyword evidence="1" id="KW-0812">Transmembrane</keyword>
<feature type="transmembrane region" description="Helical" evidence="1">
    <location>
        <begin position="21"/>
        <end position="42"/>
    </location>
</feature>
<keyword evidence="3" id="KW-1185">Reference proteome</keyword>
<feature type="transmembrane region" description="Helical" evidence="1">
    <location>
        <begin position="125"/>
        <end position="146"/>
    </location>
</feature>
<dbReference type="RefSeq" id="WP_053584081.1">
    <property type="nucleotide sequence ID" value="NZ_LGRV01000003.1"/>
</dbReference>
<dbReference type="Pfam" id="PF12679">
    <property type="entry name" value="ABC2_membrane_2"/>
    <property type="match status" value="1"/>
</dbReference>
<feature type="transmembrane region" description="Helical" evidence="1">
    <location>
        <begin position="236"/>
        <end position="255"/>
    </location>
</feature>
<dbReference type="EMBL" id="LGRV01000003">
    <property type="protein sequence ID" value="KOS69219.1"/>
    <property type="molecule type" value="Genomic_DNA"/>
</dbReference>
<evidence type="ECO:0000313" key="3">
    <source>
        <dbReference type="Proteomes" id="UP000050668"/>
    </source>
</evidence>
<feature type="transmembrane region" description="Helical" evidence="1">
    <location>
        <begin position="185"/>
        <end position="207"/>
    </location>
</feature>
<gene>
    <name evidence="2" type="ORF">AEA09_12110</name>
</gene>
<feature type="transmembrane region" description="Helical" evidence="1">
    <location>
        <begin position="152"/>
        <end position="173"/>
    </location>
</feature>
<keyword evidence="1" id="KW-1133">Transmembrane helix</keyword>
<accession>A0ABR5K381</accession>
<feature type="transmembrane region" description="Helical" evidence="1">
    <location>
        <begin position="81"/>
        <end position="105"/>
    </location>
</feature>
<keyword evidence="1" id="KW-0472">Membrane</keyword>
<comment type="caution">
    <text evidence="2">The sequence shown here is derived from an EMBL/GenBank/DDBJ whole genome shotgun (WGS) entry which is preliminary data.</text>
</comment>
<evidence type="ECO:0000256" key="1">
    <source>
        <dbReference type="SAM" id="Phobius"/>
    </source>
</evidence>